<organism evidence="2 3">
    <name type="scientific">Bipolaris victoriae (strain FI3)</name>
    <name type="common">Victoria blight of oats agent</name>
    <name type="synonym">Cochliobolus victoriae</name>
    <dbReference type="NCBI Taxonomy" id="930091"/>
    <lineage>
        <taxon>Eukaryota</taxon>
        <taxon>Fungi</taxon>
        <taxon>Dikarya</taxon>
        <taxon>Ascomycota</taxon>
        <taxon>Pezizomycotina</taxon>
        <taxon>Dothideomycetes</taxon>
        <taxon>Pleosporomycetidae</taxon>
        <taxon>Pleosporales</taxon>
        <taxon>Pleosporineae</taxon>
        <taxon>Pleosporaceae</taxon>
        <taxon>Bipolaris</taxon>
    </lineage>
</organism>
<dbReference type="Pfam" id="PF06985">
    <property type="entry name" value="HET"/>
    <property type="match status" value="1"/>
</dbReference>
<dbReference type="GeneID" id="26257760"/>
<dbReference type="PANTHER" id="PTHR33112:SF16">
    <property type="entry name" value="HETEROKARYON INCOMPATIBILITY DOMAIN-CONTAINING PROTEIN"/>
    <property type="match status" value="1"/>
</dbReference>
<dbReference type="InterPro" id="IPR010730">
    <property type="entry name" value="HET"/>
</dbReference>
<feature type="domain" description="Heterokaryon incompatibility" evidence="1">
    <location>
        <begin position="18"/>
        <end position="105"/>
    </location>
</feature>
<dbReference type="HOGENOM" id="CLU_102622_2_1_1"/>
<name>W7E0M5_BIPV3</name>
<keyword evidence="3" id="KW-1185">Reference proteome</keyword>
<dbReference type="AlphaFoldDB" id="W7E0M5"/>
<feature type="non-terminal residue" evidence="2">
    <location>
        <position position="1"/>
    </location>
</feature>
<evidence type="ECO:0000259" key="1">
    <source>
        <dbReference type="Pfam" id="PF06985"/>
    </source>
</evidence>
<protein>
    <recommendedName>
        <fullName evidence="1">Heterokaryon incompatibility domain-containing protein</fullName>
    </recommendedName>
</protein>
<feature type="non-terminal residue" evidence="2">
    <location>
        <position position="105"/>
    </location>
</feature>
<accession>W7E0M5</accession>
<sequence length="105" mass="12372">SENTIKIIEPNQNERLKYAALSYCWGHPDVCKPNKTTKTNKTSREEKICLSELTRTLRDAIELVRKLEINYIWIDALCIIQDCNEDWVKESKRMLLYYGNAYVTI</sequence>
<dbReference type="Proteomes" id="UP000054337">
    <property type="component" value="Unassembled WGS sequence"/>
</dbReference>
<evidence type="ECO:0000313" key="3">
    <source>
        <dbReference type="Proteomes" id="UP000054337"/>
    </source>
</evidence>
<reference evidence="2 3" key="1">
    <citation type="journal article" date="2013" name="PLoS Genet.">
        <title>Comparative genome structure, secondary metabolite, and effector coding capacity across Cochliobolus pathogens.</title>
        <authorList>
            <person name="Condon B.J."/>
            <person name="Leng Y."/>
            <person name="Wu D."/>
            <person name="Bushley K.E."/>
            <person name="Ohm R.A."/>
            <person name="Otillar R."/>
            <person name="Martin J."/>
            <person name="Schackwitz W."/>
            <person name="Grimwood J."/>
            <person name="MohdZainudin N."/>
            <person name="Xue C."/>
            <person name="Wang R."/>
            <person name="Manning V.A."/>
            <person name="Dhillon B."/>
            <person name="Tu Z.J."/>
            <person name="Steffenson B.J."/>
            <person name="Salamov A."/>
            <person name="Sun H."/>
            <person name="Lowry S."/>
            <person name="LaButti K."/>
            <person name="Han J."/>
            <person name="Copeland A."/>
            <person name="Lindquist E."/>
            <person name="Barry K."/>
            <person name="Schmutz J."/>
            <person name="Baker S.E."/>
            <person name="Ciuffetti L.M."/>
            <person name="Grigoriev I.V."/>
            <person name="Zhong S."/>
            <person name="Turgeon B.G."/>
        </authorList>
    </citation>
    <scope>NUCLEOTIDE SEQUENCE [LARGE SCALE GENOMIC DNA]</scope>
    <source>
        <strain evidence="2 3">FI3</strain>
    </source>
</reference>
<proteinExistence type="predicted"/>
<dbReference type="OrthoDB" id="5347061at2759"/>
<dbReference type="EMBL" id="KI968938">
    <property type="protein sequence ID" value="EUN20594.1"/>
    <property type="molecule type" value="Genomic_DNA"/>
</dbReference>
<dbReference type="RefSeq" id="XP_014550168.1">
    <property type="nucleotide sequence ID" value="XM_014694682.1"/>
</dbReference>
<gene>
    <name evidence="2" type="ORF">COCVIDRAFT_66199</name>
</gene>
<evidence type="ECO:0000313" key="2">
    <source>
        <dbReference type="EMBL" id="EUN20594.1"/>
    </source>
</evidence>
<dbReference type="PANTHER" id="PTHR33112">
    <property type="entry name" value="DOMAIN PROTEIN, PUTATIVE-RELATED"/>
    <property type="match status" value="1"/>
</dbReference>